<gene>
    <name evidence="3" type="ORF">D5R93_11425</name>
</gene>
<dbReference type="InterPro" id="IPR017926">
    <property type="entry name" value="GATASE"/>
</dbReference>
<evidence type="ECO:0000313" key="3">
    <source>
        <dbReference type="EMBL" id="AYD90997.1"/>
    </source>
</evidence>
<keyword evidence="4" id="KW-1185">Reference proteome</keyword>
<dbReference type="RefSeq" id="WP_120206061.1">
    <property type="nucleotide sequence ID" value="NZ_CP032514.1"/>
</dbReference>
<evidence type="ECO:0000256" key="1">
    <source>
        <dbReference type="SAM" id="MobiDB-lite"/>
    </source>
</evidence>
<dbReference type="EMBL" id="CP032514">
    <property type="protein sequence ID" value="AYD90997.1"/>
    <property type="molecule type" value="Genomic_DNA"/>
</dbReference>
<dbReference type="Proteomes" id="UP000273001">
    <property type="component" value="Chromosome"/>
</dbReference>
<evidence type="ECO:0000313" key="4">
    <source>
        <dbReference type="Proteomes" id="UP000273001"/>
    </source>
</evidence>
<dbReference type="InterPro" id="IPR029062">
    <property type="entry name" value="Class_I_gatase-like"/>
</dbReference>
<name>A0ABM6Z6M4_9ACTO</name>
<accession>A0ABM6Z6M4</accession>
<organism evidence="3 4">
    <name type="scientific">Actinomyces lilanjuaniae</name>
    <dbReference type="NCBI Taxonomy" id="2321394"/>
    <lineage>
        <taxon>Bacteria</taxon>
        <taxon>Bacillati</taxon>
        <taxon>Actinomycetota</taxon>
        <taxon>Actinomycetes</taxon>
        <taxon>Actinomycetales</taxon>
        <taxon>Actinomycetaceae</taxon>
        <taxon>Actinomyces</taxon>
    </lineage>
</organism>
<feature type="domain" description="Glutamine amidotransferase" evidence="2">
    <location>
        <begin position="95"/>
        <end position="251"/>
    </location>
</feature>
<dbReference type="SUPFAM" id="SSF52317">
    <property type="entry name" value="Class I glutamine amidotransferase-like"/>
    <property type="match status" value="1"/>
</dbReference>
<evidence type="ECO:0000259" key="2">
    <source>
        <dbReference type="Pfam" id="PF00117"/>
    </source>
</evidence>
<dbReference type="Gene3D" id="3.40.50.880">
    <property type="match status" value="1"/>
</dbReference>
<reference evidence="3 4" key="1">
    <citation type="submission" date="2018-09" db="EMBL/GenBank/DDBJ databases">
        <authorList>
            <person name="Li J."/>
        </authorList>
    </citation>
    <scope>NUCLEOTIDE SEQUENCE [LARGE SCALE GENOMIC DNA]</scope>
    <source>
        <strain evidence="3 4">2129</strain>
    </source>
</reference>
<dbReference type="InterPro" id="IPR044992">
    <property type="entry name" value="ChyE-like"/>
</dbReference>
<dbReference type="Pfam" id="PF00117">
    <property type="entry name" value="GATase"/>
    <property type="match status" value="1"/>
</dbReference>
<keyword evidence="3" id="KW-0315">Glutamine amidotransferase</keyword>
<proteinExistence type="predicted"/>
<dbReference type="PANTHER" id="PTHR42695:SF5">
    <property type="entry name" value="GLUTAMINE AMIDOTRANSFERASE YLR126C-RELATED"/>
    <property type="match status" value="1"/>
</dbReference>
<protein>
    <submittedName>
        <fullName evidence="3">Type 1 glutamine amidotransferase</fullName>
    </submittedName>
</protein>
<sequence length="360" mass="37788">MHETTSTHLLDTGGFQPRRPEGSGSSQVPGGSAASVASPHTTPPPSSACLTVTVIQPEERAPLGRLGEWLRAEGVGLRTVRLWRGQEVPAVEQVDDVLVVLGGAMSAHDDDTCPWLADLRRLLRHAVHEGLPTVAVCLGAQVAAEALGGQTAVPSPHGREGGVVDLHLTRAAREDPLLGPAAEAAARQAADLGLPAWHDRCLPAIVSHDDAVVRLPDDAVLLASSAQCPLQAWRVGGLLALQHHPESSPQRVGYWQARSLLRSQGVAGASTMDQDDMPRWAVAAGERAQRQAQEADPVIRAFGRALAVSLVGQARGSAPAGEVRGSTEAAEGWERGRRAVPGVVRCGSPPRAGPHRRGNL</sequence>
<dbReference type="PANTHER" id="PTHR42695">
    <property type="entry name" value="GLUTAMINE AMIDOTRANSFERASE YLR126C-RELATED"/>
    <property type="match status" value="1"/>
</dbReference>
<dbReference type="CDD" id="cd01741">
    <property type="entry name" value="GATase1_1"/>
    <property type="match status" value="1"/>
</dbReference>
<feature type="region of interest" description="Disordered" evidence="1">
    <location>
        <begin position="1"/>
        <end position="47"/>
    </location>
</feature>
<dbReference type="PROSITE" id="PS51273">
    <property type="entry name" value="GATASE_TYPE_1"/>
    <property type="match status" value="1"/>
</dbReference>